<proteinExistence type="predicted"/>
<reference evidence="1" key="1">
    <citation type="submission" date="2020-05" db="EMBL/GenBank/DDBJ databases">
        <title>Large-scale comparative analyses of tick genomes elucidate their genetic diversity and vector capacities.</title>
        <authorList>
            <person name="Jia N."/>
            <person name="Wang J."/>
            <person name="Shi W."/>
            <person name="Du L."/>
            <person name="Sun Y."/>
            <person name="Zhan W."/>
            <person name="Jiang J."/>
            <person name="Wang Q."/>
            <person name="Zhang B."/>
            <person name="Ji P."/>
            <person name="Sakyi L.B."/>
            <person name="Cui X."/>
            <person name="Yuan T."/>
            <person name="Jiang B."/>
            <person name="Yang W."/>
            <person name="Lam T.T.-Y."/>
            <person name="Chang Q."/>
            <person name="Ding S."/>
            <person name="Wang X."/>
            <person name="Zhu J."/>
            <person name="Ruan X."/>
            <person name="Zhao L."/>
            <person name="Wei J."/>
            <person name="Que T."/>
            <person name="Du C."/>
            <person name="Cheng J."/>
            <person name="Dai P."/>
            <person name="Han X."/>
            <person name="Huang E."/>
            <person name="Gao Y."/>
            <person name="Liu J."/>
            <person name="Shao H."/>
            <person name="Ye R."/>
            <person name="Li L."/>
            <person name="Wei W."/>
            <person name="Wang X."/>
            <person name="Wang C."/>
            <person name="Yang T."/>
            <person name="Huo Q."/>
            <person name="Li W."/>
            <person name="Guo W."/>
            <person name="Chen H."/>
            <person name="Zhou L."/>
            <person name="Ni X."/>
            <person name="Tian J."/>
            <person name="Zhou Y."/>
            <person name="Sheng Y."/>
            <person name="Liu T."/>
            <person name="Pan Y."/>
            <person name="Xia L."/>
            <person name="Li J."/>
            <person name="Zhao F."/>
            <person name="Cao W."/>
        </authorList>
    </citation>
    <scope>NUCLEOTIDE SEQUENCE</scope>
    <source>
        <strain evidence="1">Hyas-2018</strain>
    </source>
</reference>
<name>A0ACB7RPT1_HYAAI</name>
<comment type="caution">
    <text evidence="1">The sequence shown here is derived from an EMBL/GenBank/DDBJ whole genome shotgun (WGS) entry which is preliminary data.</text>
</comment>
<dbReference type="EMBL" id="CM023489">
    <property type="protein sequence ID" value="KAH6922912.1"/>
    <property type="molecule type" value="Genomic_DNA"/>
</dbReference>
<protein>
    <submittedName>
        <fullName evidence="1">Uncharacterized protein</fullName>
    </submittedName>
</protein>
<evidence type="ECO:0000313" key="1">
    <source>
        <dbReference type="EMBL" id="KAH6922912.1"/>
    </source>
</evidence>
<sequence length="259" mass="28152">MDASTGAIAKRPRKTKVKAMLPFGSTSTGNRSSPCHLRASFTDLIALLEEPHKGEGKHRSVLTINATEDTGLKKSTATGRNCPAPSALSSTPSDHDCETATSTVVDHESSVPGDDQAVTSEEEGPSGVAEMVVLGITRHRRQRTHKEPLQEHDLIEFQYSVLGREQTAGITEQEIRNHLPKSRGGSSGMTYNEIVPLVLDRFDSLAEETEEREDISSNDETYPQVIVLCACYSTSVAVVNLICIHSYTTVGCPNELLFL</sequence>
<dbReference type="Proteomes" id="UP000821845">
    <property type="component" value="Chromosome 9"/>
</dbReference>
<organism evidence="1 2">
    <name type="scientific">Hyalomma asiaticum</name>
    <name type="common">Tick</name>
    <dbReference type="NCBI Taxonomy" id="266040"/>
    <lineage>
        <taxon>Eukaryota</taxon>
        <taxon>Metazoa</taxon>
        <taxon>Ecdysozoa</taxon>
        <taxon>Arthropoda</taxon>
        <taxon>Chelicerata</taxon>
        <taxon>Arachnida</taxon>
        <taxon>Acari</taxon>
        <taxon>Parasitiformes</taxon>
        <taxon>Ixodida</taxon>
        <taxon>Ixodoidea</taxon>
        <taxon>Ixodidae</taxon>
        <taxon>Hyalomminae</taxon>
        <taxon>Hyalomma</taxon>
    </lineage>
</organism>
<keyword evidence="2" id="KW-1185">Reference proteome</keyword>
<accession>A0ACB7RPT1</accession>
<evidence type="ECO:0000313" key="2">
    <source>
        <dbReference type="Proteomes" id="UP000821845"/>
    </source>
</evidence>
<gene>
    <name evidence="1" type="ORF">HPB50_020138</name>
</gene>